<keyword evidence="7" id="KW-1185">Reference proteome</keyword>
<keyword evidence="4 5" id="KW-0472">Membrane</keyword>
<evidence type="ECO:0000256" key="4">
    <source>
        <dbReference type="ARBA" id="ARBA00023136"/>
    </source>
</evidence>
<reference evidence="6 7" key="1">
    <citation type="submission" date="2023-10" db="EMBL/GenBank/DDBJ databases">
        <title>Chromosome-scale genome assembly provides insights into flower coloration mechanisms of Canna indica.</title>
        <authorList>
            <person name="Li C."/>
        </authorList>
    </citation>
    <scope>NUCLEOTIDE SEQUENCE [LARGE SCALE GENOMIC DNA]</scope>
    <source>
        <tissue evidence="6">Flower</tissue>
    </source>
</reference>
<organism evidence="6 7">
    <name type="scientific">Canna indica</name>
    <name type="common">Indian-shot</name>
    <dbReference type="NCBI Taxonomy" id="4628"/>
    <lineage>
        <taxon>Eukaryota</taxon>
        <taxon>Viridiplantae</taxon>
        <taxon>Streptophyta</taxon>
        <taxon>Embryophyta</taxon>
        <taxon>Tracheophyta</taxon>
        <taxon>Spermatophyta</taxon>
        <taxon>Magnoliopsida</taxon>
        <taxon>Liliopsida</taxon>
        <taxon>Zingiberales</taxon>
        <taxon>Cannaceae</taxon>
        <taxon>Canna</taxon>
    </lineage>
</organism>
<proteinExistence type="predicted"/>
<keyword evidence="2 5" id="KW-0812">Transmembrane</keyword>
<dbReference type="EMBL" id="CP136895">
    <property type="protein sequence ID" value="WOL10983.1"/>
    <property type="molecule type" value="Genomic_DNA"/>
</dbReference>
<sequence>MGSAQMSSVNEKQERFQFNRDDASLNDLWKDGLICAFEFVHSDKCFPDKSAPKIMNTHRTGNLNSRKHVTLEGVGADGICYQLGDNIKSNCKRGFSDSHWVPIGWGRISELVQMIQTDANWASQQTNLMDHVDDFTVADVAAPYWEHPTGPTWWCHIDASHHSVNAWLNNALWLHPAIRIALGDESQLISGRMKYLFYEVPVRVAGGLMFELLGQSVGDPFCDEDDIPIVLRSWTAQNFLITSLHVKGCASNINVLGVSEVEELLLAGGSQAPKSVCEVIAHLASCLSRWDDRLFRKFVFGTADEIELKFVNRRNHEDLHLLSIILNQEIRKLATQVIRVKWSLHAREEIIFELLHHLRVNTAKSLLEKVYKSTREMLQEQEAVRGRLFTIQDVMQSALRAWLQDKSLCVTHNLGIFGGCGLVLSILTGLFGINVDGIPGAKDAPFAFSLFTAILFAIGVAMIGFGILYFGLQHPSTEEKIEARKQELQELVSSFQHDVETHAKVRGEGVCRQNLPPTAADVIHPKDDYILLSEI</sequence>
<dbReference type="PANTHER" id="PTHR46950">
    <property type="entry name" value="MAGNESIUM TRANSPORTER CORA-LIKE FAMILY PROTEIN"/>
    <property type="match status" value="1"/>
</dbReference>
<evidence type="ECO:0000256" key="2">
    <source>
        <dbReference type="ARBA" id="ARBA00022692"/>
    </source>
</evidence>
<keyword evidence="3 5" id="KW-1133">Transmembrane helix</keyword>
<accession>A0AAQ3KL17</accession>
<feature type="transmembrane region" description="Helical" evidence="5">
    <location>
        <begin position="447"/>
        <end position="472"/>
    </location>
</feature>
<dbReference type="InterPro" id="IPR045863">
    <property type="entry name" value="CorA_TM1_TM2"/>
</dbReference>
<dbReference type="PANTHER" id="PTHR46950:SF2">
    <property type="entry name" value="MAGNESIUM TRANSPORTER CORA-LIKE FAMILY PROTEIN"/>
    <property type="match status" value="1"/>
</dbReference>
<evidence type="ECO:0000256" key="3">
    <source>
        <dbReference type="ARBA" id="ARBA00022989"/>
    </source>
</evidence>
<dbReference type="AlphaFoldDB" id="A0AAQ3KL17"/>
<evidence type="ECO:0000256" key="5">
    <source>
        <dbReference type="SAM" id="Phobius"/>
    </source>
</evidence>
<dbReference type="InterPro" id="IPR002523">
    <property type="entry name" value="MgTranspt_CorA/ZnTranspt_ZntB"/>
</dbReference>
<gene>
    <name evidence="6" type="ORF">Cni_G19744</name>
</gene>
<dbReference type="SUPFAM" id="SSF144083">
    <property type="entry name" value="Magnesium transport protein CorA, transmembrane region"/>
    <property type="match status" value="1"/>
</dbReference>
<comment type="subcellular location">
    <subcellularLocation>
        <location evidence="1">Membrane</location>
        <topology evidence="1">Multi-pass membrane protein</topology>
    </subcellularLocation>
</comment>
<dbReference type="Pfam" id="PF01544">
    <property type="entry name" value="CorA"/>
    <property type="match status" value="1"/>
</dbReference>
<evidence type="ECO:0008006" key="8">
    <source>
        <dbReference type="Google" id="ProtNLM"/>
    </source>
</evidence>
<feature type="transmembrane region" description="Helical" evidence="5">
    <location>
        <begin position="414"/>
        <end position="435"/>
    </location>
</feature>
<name>A0AAQ3KL17_9LILI</name>
<dbReference type="Proteomes" id="UP001327560">
    <property type="component" value="Chromosome 6"/>
</dbReference>
<evidence type="ECO:0000256" key="1">
    <source>
        <dbReference type="ARBA" id="ARBA00004141"/>
    </source>
</evidence>
<evidence type="ECO:0000313" key="7">
    <source>
        <dbReference type="Proteomes" id="UP001327560"/>
    </source>
</evidence>
<protein>
    <recommendedName>
        <fullName evidence="8">Magnesium transporter CorA-like family protein</fullName>
    </recommendedName>
</protein>
<evidence type="ECO:0000313" key="6">
    <source>
        <dbReference type="EMBL" id="WOL10983.1"/>
    </source>
</evidence>
<dbReference type="GO" id="GO:0046873">
    <property type="term" value="F:metal ion transmembrane transporter activity"/>
    <property type="evidence" value="ECO:0007669"/>
    <property type="project" value="InterPro"/>
</dbReference>
<dbReference type="GO" id="GO:0016020">
    <property type="term" value="C:membrane"/>
    <property type="evidence" value="ECO:0007669"/>
    <property type="project" value="UniProtKB-SubCell"/>
</dbReference>